<dbReference type="Proteomes" id="UP000194127">
    <property type="component" value="Unassembled WGS sequence"/>
</dbReference>
<comment type="subcellular location">
    <subcellularLocation>
        <location evidence="1">Mitochondrion</location>
    </subcellularLocation>
</comment>
<evidence type="ECO:0000256" key="5">
    <source>
        <dbReference type="ARBA" id="ARBA00023128"/>
    </source>
</evidence>
<feature type="region of interest" description="Disordered" evidence="8">
    <location>
        <begin position="23"/>
        <end position="64"/>
    </location>
</feature>
<sequence length="469" mass="51835">MSATFVLRSSRLSAEAFTSTSRSLPSVSRLGQTRGYAQKKKVAVKQHSSGFKGNKGKDPKEKGFKKEKKHGTFLTLPANQVTNTLFKPDNRVVLDLPTYSTEALTSAAVGKAMAFPMSENEAIRAYGVPKNLVVEFRVLSKPCSVVRDVTVTAIDTLDEASSKSSRDTRLVMTGPSGCGKSFLLLQAVEYAAHNKWIVMYIPRAIKMVDSSTAYTYDSRTRTYLQPNFSYEILRRFFSVNQSALQHMKSRGELVTELQSLPEGTPLSNFVQAGLSYKEDAPAVLSALMDELSRQTTHPVLLAVDDIQALYNYTAYRDPHYRALMPQHLSIPRIVLEYASGKRAFARGAVFGAESTSNTAFQMPLELSEALGIPPLRPAGPYVARSKELAEYAQGLRNFPVPAQLSVDEAASLFELWMKDNALHSGEVRGTDGELQSRPNDELFMTKYCEASGNPRAFVWKGLLSTMSSY</sequence>
<dbReference type="GO" id="GO:0003735">
    <property type="term" value="F:structural constituent of ribosome"/>
    <property type="evidence" value="ECO:0007669"/>
    <property type="project" value="TreeGrafter"/>
</dbReference>
<feature type="compositionally biased region" description="Basic and acidic residues" evidence="8">
    <location>
        <begin position="55"/>
        <end position="64"/>
    </location>
</feature>
<reference evidence="9 10" key="1">
    <citation type="submission" date="2017-04" db="EMBL/GenBank/DDBJ databases">
        <title>Genome Sequence of the Model Brown-Rot Fungus Postia placenta SB12.</title>
        <authorList>
            <consortium name="DOE Joint Genome Institute"/>
            <person name="Gaskell J."/>
            <person name="Kersten P."/>
            <person name="Larrondo L.F."/>
            <person name="Canessa P."/>
            <person name="Martinez D."/>
            <person name="Hibbett D."/>
            <person name="Schmoll M."/>
            <person name="Kubicek C.P."/>
            <person name="Martinez A.T."/>
            <person name="Yadav J."/>
            <person name="Master E."/>
            <person name="Magnuson J.K."/>
            <person name="James T."/>
            <person name="Yaver D."/>
            <person name="Berka R."/>
            <person name="Labutti K."/>
            <person name="Lipzen A."/>
            <person name="Aerts A."/>
            <person name="Barry K."/>
            <person name="Henrissat B."/>
            <person name="Blanchette R."/>
            <person name="Grigoriev I."/>
            <person name="Cullen D."/>
        </authorList>
    </citation>
    <scope>NUCLEOTIDE SEQUENCE [LARGE SCALE GENOMIC DNA]</scope>
    <source>
        <strain evidence="9 10">MAD-698-R-SB12</strain>
    </source>
</reference>
<evidence type="ECO:0000256" key="6">
    <source>
        <dbReference type="ARBA" id="ARBA00023274"/>
    </source>
</evidence>
<dbReference type="Pfam" id="PF10236">
    <property type="entry name" value="DAP3"/>
    <property type="match status" value="1"/>
</dbReference>
<evidence type="ECO:0000256" key="8">
    <source>
        <dbReference type="SAM" id="MobiDB-lite"/>
    </source>
</evidence>
<evidence type="ECO:0000256" key="4">
    <source>
        <dbReference type="ARBA" id="ARBA00022980"/>
    </source>
</evidence>
<dbReference type="GO" id="GO:0005763">
    <property type="term" value="C:mitochondrial small ribosomal subunit"/>
    <property type="evidence" value="ECO:0007669"/>
    <property type="project" value="TreeGrafter"/>
</dbReference>
<comment type="similarity">
    <text evidence="2">Belongs to the mitochondrion-specific ribosomal protein mS29 family.</text>
</comment>
<accession>A0A1X6N5R5</accession>
<evidence type="ECO:0000256" key="2">
    <source>
        <dbReference type="ARBA" id="ARBA00009863"/>
    </source>
</evidence>
<name>A0A1X6N5R5_9APHY</name>
<keyword evidence="3" id="KW-0809">Transit peptide</keyword>
<dbReference type="AlphaFoldDB" id="A0A1X6N5R5"/>
<organism evidence="9 10">
    <name type="scientific">Postia placenta MAD-698-R-SB12</name>
    <dbReference type="NCBI Taxonomy" id="670580"/>
    <lineage>
        <taxon>Eukaryota</taxon>
        <taxon>Fungi</taxon>
        <taxon>Dikarya</taxon>
        <taxon>Basidiomycota</taxon>
        <taxon>Agaricomycotina</taxon>
        <taxon>Agaricomycetes</taxon>
        <taxon>Polyporales</taxon>
        <taxon>Adustoporiaceae</taxon>
        <taxon>Rhodonia</taxon>
    </lineage>
</organism>
<gene>
    <name evidence="9" type="ORF">POSPLADRAFT_1179556</name>
</gene>
<dbReference type="PANTHER" id="PTHR12810:SF0">
    <property type="entry name" value="SMALL RIBOSOMAL SUBUNIT PROTEIN MS29"/>
    <property type="match status" value="1"/>
</dbReference>
<keyword evidence="4" id="KW-0689">Ribosomal protein</keyword>
<keyword evidence="6" id="KW-0687">Ribonucleoprotein</keyword>
<dbReference type="SUPFAM" id="SSF52540">
    <property type="entry name" value="P-loop containing nucleoside triphosphate hydrolases"/>
    <property type="match status" value="1"/>
</dbReference>
<dbReference type="EMBL" id="KZ110594">
    <property type="protein sequence ID" value="OSX63945.1"/>
    <property type="molecule type" value="Genomic_DNA"/>
</dbReference>
<dbReference type="Gene3D" id="3.40.50.300">
    <property type="entry name" value="P-loop containing nucleotide triphosphate hydrolases"/>
    <property type="match status" value="1"/>
</dbReference>
<dbReference type="RefSeq" id="XP_024340739.1">
    <property type="nucleotide sequence ID" value="XM_024488677.1"/>
</dbReference>
<dbReference type="PANTHER" id="PTHR12810">
    <property type="entry name" value="MITOCHONDRIAL 28S RIBOSOMAL PROTEIN S29"/>
    <property type="match status" value="1"/>
</dbReference>
<proteinExistence type="inferred from homology"/>
<dbReference type="InterPro" id="IPR027417">
    <property type="entry name" value="P-loop_NTPase"/>
</dbReference>
<evidence type="ECO:0000313" key="10">
    <source>
        <dbReference type="Proteomes" id="UP000194127"/>
    </source>
</evidence>
<evidence type="ECO:0000256" key="3">
    <source>
        <dbReference type="ARBA" id="ARBA00022946"/>
    </source>
</evidence>
<keyword evidence="5" id="KW-0496">Mitochondrion</keyword>
<dbReference type="GeneID" id="36333626"/>
<dbReference type="InterPro" id="IPR019368">
    <property type="entry name" value="Ribosomal_mS29"/>
</dbReference>
<dbReference type="OrthoDB" id="274828at2759"/>
<evidence type="ECO:0000256" key="1">
    <source>
        <dbReference type="ARBA" id="ARBA00004173"/>
    </source>
</evidence>
<evidence type="ECO:0000313" key="9">
    <source>
        <dbReference type="EMBL" id="OSX63945.1"/>
    </source>
</evidence>
<evidence type="ECO:0000256" key="7">
    <source>
        <dbReference type="ARBA" id="ARBA00035140"/>
    </source>
</evidence>
<keyword evidence="10" id="KW-1185">Reference proteome</keyword>
<protein>
    <recommendedName>
        <fullName evidence="7">Small ribosomal subunit protein mS29</fullName>
    </recommendedName>
</protein>
<dbReference type="STRING" id="670580.A0A1X6N5R5"/>